<evidence type="ECO:0000256" key="6">
    <source>
        <dbReference type="ARBA" id="ARBA00023170"/>
    </source>
</evidence>
<dbReference type="InterPro" id="IPR000276">
    <property type="entry name" value="GPCR_Rhodpsn"/>
</dbReference>
<feature type="transmembrane region" description="Helical" evidence="9">
    <location>
        <begin position="215"/>
        <end position="235"/>
    </location>
</feature>
<dbReference type="GO" id="GO:0005886">
    <property type="term" value="C:plasma membrane"/>
    <property type="evidence" value="ECO:0007669"/>
    <property type="project" value="TreeGrafter"/>
</dbReference>
<comment type="similarity">
    <text evidence="8">Belongs to the G-protein coupled receptor 1 family.</text>
</comment>
<sequence>MPVAMFATGTAILGVVFIKIDKWRYGAVMCKITPYLQTVSVCASVNTLAAIAVDRYLAICYTFNYKMTWTTSKCIMCFVWVFSLGVSIPMVLYRELILQGGLLKVCIETYPSETVRKVYFIGIFVFFYAIPLILIIFCYSFIGFRVWNRNAPGIFKANGVIHKSKVKVVKMLAVVVIIFFISWLPNYIIQFWVYFEMDQFRDYDSLMFVIKYISPVAQWMVVSNSGINPVIYCLFSKKIRLRIKAMLKCHSKHFLDRTSSHPKYSSTRYFSVDYSNGHVTLRPYGIEKRRKSSMRSFNSNFYD</sequence>
<evidence type="ECO:0000256" key="2">
    <source>
        <dbReference type="ARBA" id="ARBA00022692"/>
    </source>
</evidence>
<dbReference type="PANTHER" id="PTHR45695:SF9">
    <property type="entry name" value="LEUCOKININ RECEPTOR"/>
    <property type="match status" value="1"/>
</dbReference>
<protein>
    <submittedName>
        <fullName evidence="11">NPFFR2</fullName>
    </submittedName>
</protein>
<evidence type="ECO:0000256" key="8">
    <source>
        <dbReference type="RuleBase" id="RU000688"/>
    </source>
</evidence>
<dbReference type="Pfam" id="PF00001">
    <property type="entry name" value="7tm_1"/>
    <property type="match status" value="1"/>
</dbReference>
<gene>
    <name evidence="11" type="ORF">MEDL_61761</name>
</gene>
<evidence type="ECO:0000259" key="10">
    <source>
        <dbReference type="PROSITE" id="PS50262"/>
    </source>
</evidence>
<dbReference type="SUPFAM" id="SSF81321">
    <property type="entry name" value="Family A G protein-coupled receptor-like"/>
    <property type="match status" value="1"/>
</dbReference>
<dbReference type="OrthoDB" id="5975505at2759"/>
<evidence type="ECO:0000256" key="7">
    <source>
        <dbReference type="ARBA" id="ARBA00023224"/>
    </source>
</evidence>
<dbReference type="PANTHER" id="PTHR45695">
    <property type="entry name" value="LEUCOKININ RECEPTOR-RELATED"/>
    <property type="match status" value="1"/>
</dbReference>
<feature type="transmembrane region" description="Helical" evidence="9">
    <location>
        <begin position="118"/>
        <end position="147"/>
    </location>
</feature>
<feature type="domain" description="G-protein coupled receptors family 1 profile" evidence="10">
    <location>
        <begin position="1"/>
        <end position="232"/>
    </location>
</feature>
<dbReference type="GO" id="GO:0004930">
    <property type="term" value="F:G protein-coupled receptor activity"/>
    <property type="evidence" value="ECO:0007669"/>
    <property type="project" value="UniProtKB-KW"/>
</dbReference>
<feature type="transmembrane region" description="Helical" evidence="9">
    <location>
        <begin position="74"/>
        <end position="93"/>
    </location>
</feature>
<dbReference type="InterPro" id="IPR017452">
    <property type="entry name" value="GPCR_Rhodpsn_7TM"/>
</dbReference>
<dbReference type="EMBL" id="CAJPWZ010003025">
    <property type="protein sequence ID" value="CAG2250023.1"/>
    <property type="molecule type" value="Genomic_DNA"/>
</dbReference>
<dbReference type="Proteomes" id="UP000683360">
    <property type="component" value="Unassembled WGS sequence"/>
</dbReference>
<dbReference type="PROSITE" id="PS50262">
    <property type="entry name" value="G_PROTEIN_RECEP_F1_2"/>
    <property type="match status" value="1"/>
</dbReference>
<evidence type="ECO:0000256" key="4">
    <source>
        <dbReference type="ARBA" id="ARBA00023040"/>
    </source>
</evidence>
<evidence type="ECO:0000256" key="5">
    <source>
        <dbReference type="ARBA" id="ARBA00023136"/>
    </source>
</evidence>
<dbReference type="PROSITE" id="PS00237">
    <property type="entry name" value="G_PROTEIN_RECEP_F1_1"/>
    <property type="match status" value="1"/>
</dbReference>
<keyword evidence="3 9" id="KW-1133">Transmembrane helix</keyword>
<keyword evidence="12" id="KW-1185">Reference proteome</keyword>
<accession>A0A8S3UWT1</accession>
<evidence type="ECO:0000313" key="12">
    <source>
        <dbReference type="Proteomes" id="UP000683360"/>
    </source>
</evidence>
<keyword evidence="4 8" id="KW-0297">G-protein coupled receptor</keyword>
<comment type="caution">
    <text evidence="11">The sequence shown here is derived from an EMBL/GenBank/DDBJ whole genome shotgun (WGS) entry which is preliminary data.</text>
</comment>
<dbReference type="Gene3D" id="1.20.1070.10">
    <property type="entry name" value="Rhodopsin 7-helix transmembrane proteins"/>
    <property type="match status" value="1"/>
</dbReference>
<evidence type="ECO:0000256" key="9">
    <source>
        <dbReference type="SAM" id="Phobius"/>
    </source>
</evidence>
<organism evidence="11 12">
    <name type="scientific">Mytilus edulis</name>
    <name type="common">Blue mussel</name>
    <dbReference type="NCBI Taxonomy" id="6550"/>
    <lineage>
        <taxon>Eukaryota</taxon>
        <taxon>Metazoa</taxon>
        <taxon>Spiralia</taxon>
        <taxon>Lophotrochozoa</taxon>
        <taxon>Mollusca</taxon>
        <taxon>Bivalvia</taxon>
        <taxon>Autobranchia</taxon>
        <taxon>Pteriomorphia</taxon>
        <taxon>Mytilida</taxon>
        <taxon>Mytiloidea</taxon>
        <taxon>Mytilidae</taxon>
        <taxon>Mytilinae</taxon>
        <taxon>Mytilus</taxon>
    </lineage>
</organism>
<proteinExistence type="inferred from homology"/>
<dbReference type="AlphaFoldDB" id="A0A8S3UWT1"/>
<feature type="transmembrane region" description="Helical" evidence="9">
    <location>
        <begin position="168"/>
        <end position="195"/>
    </location>
</feature>
<comment type="subcellular location">
    <subcellularLocation>
        <location evidence="1">Membrane</location>
        <topology evidence="1">Multi-pass membrane protein</topology>
    </subcellularLocation>
</comment>
<keyword evidence="7 8" id="KW-0807">Transducer</keyword>
<name>A0A8S3UWT1_MYTED</name>
<dbReference type="PRINTS" id="PR00237">
    <property type="entry name" value="GPCRRHODOPSN"/>
</dbReference>
<evidence type="ECO:0000313" key="11">
    <source>
        <dbReference type="EMBL" id="CAG2250023.1"/>
    </source>
</evidence>
<keyword evidence="2 8" id="KW-0812">Transmembrane</keyword>
<evidence type="ECO:0000256" key="1">
    <source>
        <dbReference type="ARBA" id="ARBA00004141"/>
    </source>
</evidence>
<reference evidence="11" key="1">
    <citation type="submission" date="2021-03" db="EMBL/GenBank/DDBJ databases">
        <authorList>
            <person name="Bekaert M."/>
        </authorList>
    </citation>
    <scope>NUCLEOTIDE SEQUENCE</scope>
</reference>
<keyword evidence="6 8" id="KW-0675">Receptor</keyword>
<keyword evidence="5 9" id="KW-0472">Membrane</keyword>
<evidence type="ECO:0000256" key="3">
    <source>
        <dbReference type="ARBA" id="ARBA00022989"/>
    </source>
</evidence>